<proteinExistence type="predicted"/>
<reference evidence="2" key="1">
    <citation type="submission" date="2016-11" db="UniProtKB">
        <authorList>
            <consortium name="WormBaseParasite"/>
        </authorList>
    </citation>
    <scope>IDENTIFICATION</scope>
</reference>
<keyword evidence="1" id="KW-1185">Reference proteome</keyword>
<dbReference type="GO" id="GO:0005634">
    <property type="term" value="C:nucleus"/>
    <property type="evidence" value="ECO:0007669"/>
    <property type="project" value="TreeGrafter"/>
</dbReference>
<evidence type="ECO:0000313" key="2">
    <source>
        <dbReference type="WBParaSite" id="MhA1_Contig1800.frz3.gene4"/>
    </source>
</evidence>
<protein>
    <submittedName>
        <fullName evidence="2">Actin-binding transcription modulator</fullName>
    </submittedName>
</protein>
<organism evidence="1 2">
    <name type="scientific">Meloidogyne hapla</name>
    <name type="common">Root-knot nematode worm</name>
    <dbReference type="NCBI Taxonomy" id="6305"/>
    <lineage>
        <taxon>Eukaryota</taxon>
        <taxon>Metazoa</taxon>
        <taxon>Ecdysozoa</taxon>
        <taxon>Nematoda</taxon>
        <taxon>Chromadorea</taxon>
        <taxon>Rhabditida</taxon>
        <taxon>Tylenchina</taxon>
        <taxon>Tylenchomorpha</taxon>
        <taxon>Tylenchoidea</taxon>
        <taxon>Meloidogynidae</taxon>
        <taxon>Meloidogyninae</taxon>
        <taxon>Meloidogyne</taxon>
    </lineage>
</organism>
<dbReference type="GO" id="GO:0051489">
    <property type="term" value="P:regulation of filopodium assembly"/>
    <property type="evidence" value="ECO:0007669"/>
    <property type="project" value="TreeGrafter"/>
</dbReference>
<dbReference type="PANTHER" id="PTHR13651:SF0">
    <property type="entry name" value="PROTEIN ABITRAM"/>
    <property type="match status" value="1"/>
</dbReference>
<dbReference type="GO" id="GO:0048813">
    <property type="term" value="P:dendrite morphogenesis"/>
    <property type="evidence" value="ECO:0007669"/>
    <property type="project" value="TreeGrafter"/>
</dbReference>
<dbReference type="GO" id="GO:0030425">
    <property type="term" value="C:dendrite"/>
    <property type="evidence" value="ECO:0007669"/>
    <property type="project" value="TreeGrafter"/>
</dbReference>
<dbReference type="OMA" id="TAPDNQG"/>
<sequence length="151" mass="16883">MNPPIYPSFIERSFKSFTIENNPGIRYLKHPTGVIILTLKSDHELMKKGKEEELTKIVSINWNISGKKKNGMDRSKMEVNGKGKKGGLQLMPDTRICIVNDSNGREHTIRAGLKATLLEVNSERLEVNPNLIIDAVDNHGFIAILIVTNSS</sequence>
<dbReference type="GO" id="GO:0003785">
    <property type="term" value="F:actin monomer binding"/>
    <property type="evidence" value="ECO:0007669"/>
    <property type="project" value="TreeGrafter"/>
</dbReference>
<dbReference type="InterPro" id="IPR039169">
    <property type="entry name" value="Abitram"/>
</dbReference>
<dbReference type="GO" id="GO:0030833">
    <property type="term" value="P:regulation of actin filament polymerization"/>
    <property type="evidence" value="ECO:0007669"/>
    <property type="project" value="TreeGrafter"/>
</dbReference>
<dbReference type="GO" id="GO:0051015">
    <property type="term" value="F:actin filament binding"/>
    <property type="evidence" value="ECO:0007669"/>
    <property type="project" value="TreeGrafter"/>
</dbReference>
<name>A0A1I8BB23_MELHA</name>
<dbReference type="PANTHER" id="PTHR13651">
    <property type="entry name" value="PROTEIN ABITRAM"/>
    <property type="match status" value="1"/>
</dbReference>
<dbReference type="GO" id="GO:0030027">
    <property type="term" value="C:lamellipodium"/>
    <property type="evidence" value="ECO:0007669"/>
    <property type="project" value="TreeGrafter"/>
</dbReference>
<dbReference type="Proteomes" id="UP000095281">
    <property type="component" value="Unplaced"/>
</dbReference>
<accession>A0A1I8BB23</accession>
<dbReference type="AlphaFoldDB" id="A0A1I8BB23"/>
<dbReference type="GO" id="GO:0032433">
    <property type="term" value="C:filopodium tip"/>
    <property type="evidence" value="ECO:0007669"/>
    <property type="project" value="TreeGrafter"/>
</dbReference>
<evidence type="ECO:0000313" key="1">
    <source>
        <dbReference type="Proteomes" id="UP000095281"/>
    </source>
</evidence>
<dbReference type="WBParaSite" id="MhA1_Contig1800.frz3.gene4">
    <property type="protein sequence ID" value="MhA1_Contig1800.frz3.gene4"/>
    <property type="gene ID" value="MhA1_Contig1800.frz3.gene4"/>
</dbReference>